<evidence type="ECO:0000313" key="6">
    <source>
        <dbReference type="EnsemblMetazoa" id="tetur01g15680.1"/>
    </source>
</evidence>
<evidence type="ECO:0000259" key="5">
    <source>
        <dbReference type="Pfam" id="PF06607"/>
    </source>
</evidence>
<dbReference type="EMBL" id="CAEY01000486">
    <property type="status" value="NOT_ANNOTATED_CDS"/>
    <property type="molecule type" value="Genomic_DNA"/>
</dbReference>
<keyword evidence="7" id="KW-1185">Reference proteome</keyword>
<evidence type="ECO:0000256" key="3">
    <source>
        <dbReference type="ARBA" id="ARBA00023157"/>
    </source>
</evidence>
<evidence type="ECO:0000256" key="2">
    <source>
        <dbReference type="ARBA" id="ARBA00022525"/>
    </source>
</evidence>
<dbReference type="GO" id="GO:0005576">
    <property type="term" value="C:extracellular region"/>
    <property type="evidence" value="ECO:0007669"/>
    <property type="project" value="UniProtKB-SubCell"/>
</dbReference>
<name>T1JTW7_TETUR</name>
<protein>
    <recommendedName>
        <fullName evidence="5">Prokineticin domain-containing protein</fullName>
    </recommendedName>
</protein>
<feature type="signal peptide" evidence="4">
    <location>
        <begin position="1"/>
        <end position="20"/>
    </location>
</feature>
<accession>T1JTW7</accession>
<dbReference type="HOGENOM" id="CLU_2375486_0_0_1"/>
<reference evidence="7" key="1">
    <citation type="submission" date="2011-08" db="EMBL/GenBank/DDBJ databases">
        <authorList>
            <person name="Rombauts S."/>
        </authorList>
    </citation>
    <scope>NUCLEOTIDE SEQUENCE</scope>
    <source>
        <strain evidence="7">London</strain>
    </source>
</reference>
<dbReference type="Pfam" id="PF06607">
    <property type="entry name" value="Prokineticin"/>
    <property type="match status" value="1"/>
</dbReference>
<evidence type="ECO:0000313" key="7">
    <source>
        <dbReference type="Proteomes" id="UP000015104"/>
    </source>
</evidence>
<feature type="chain" id="PRO_5004590711" description="Prokineticin domain-containing protein" evidence="4">
    <location>
        <begin position="21"/>
        <end position="95"/>
    </location>
</feature>
<dbReference type="EnsemblMetazoa" id="tetur01g15680.1">
    <property type="protein sequence ID" value="tetur01g15680.1"/>
    <property type="gene ID" value="tetur01g15680"/>
</dbReference>
<sequence>MNHFLVFFFVLSSIFFENDADLLCTTTRECEPGYCCVSDNSRMAIGICLPISREGERCFSNFTSTTNIYAIFCPCEKGLLCLQSSQGYETICQKQ</sequence>
<comment type="subcellular location">
    <subcellularLocation>
        <location evidence="1">Secreted</location>
    </subcellularLocation>
</comment>
<keyword evidence="4" id="KW-0732">Signal</keyword>
<dbReference type="Proteomes" id="UP000015104">
    <property type="component" value="Unassembled WGS sequence"/>
</dbReference>
<feature type="domain" description="Prokineticin" evidence="5">
    <location>
        <begin position="24"/>
        <end position="86"/>
    </location>
</feature>
<dbReference type="Gene3D" id="2.10.80.10">
    <property type="entry name" value="Lipase, subunit A"/>
    <property type="match status" value="1"/>
</dbReference>
<keyword evidence="3" id="KW-1015">Disulfide bond</keyword>
<dbReference type="AlphaFoldDB" id="T1JTW7"/>
<dbReference type="InterPro" id="IPR023569">
    <property type="entry name" value="Prokineticin_domain"/>
</dbReference>
<evidence type="ECO:0000256" key="1">
    <source>
        <dbReference type="ARBA" id="ARBA00004613"/>
    </source>
</evidence>
<keyword evidence="2" id="KW-0964">Secreted</keyword>
<proteinExistence type="predicted"/>
<organism evidence="6 7">
    <name type="scientific">Tetranychus urticae</name>
    <name type="common">Two-spotted spider mite</name>
    <dbReference type="NCBI Taxonomy" id="32264"/>
    <lineage>
        <taxon>Eukaryota</taxon>
        <taxon>Metazoa</taxon>
        <taxon>Ecdysozoa</taxon>
        <taxon>Arthropoda</taxon>
        <taxon>Chelicerata</taxon>
        <taxon>Arachnida</taxon>
        <taxon>Acari</taxon>
        <taxon>Acariformes</taxon>
        <taxon>Trombidiformes</taxon>
        <taxon>Prostigmata</taxon>
        <taxon>Eleutherengona</taxon>
        <taxon>Raphignathae</taxon>
        <taxon>Tetranychoidea</taxon>
        <taxon>Tetranychidae</taxon>
        <taxon>Tetranychus</taxon>
    </lineage>
</organism>
<evidence type="ECO:0000256" key="4">
    <source>
        <dbReference type="SAM" id="SignalP"/>
    </source>
</evidence>
<reference evidence="6" key="2">
    <citation type="submission" date="2015-06" db="UniProtKB">
        <authorList>
            <consortium name="EnsemblMetazoa"/>
        </authorList>
    </citation>
    <scope>IDENTIFICATION</scope>
</reference>